<protein>
    <submittedName>
        <fullName evidence="1">Uncharacterized protein</fullName>
    </submittedName>
</protein>
<evidence type="ECO:0000313" key="2">
    <source>
        <dbReference type="Proteomes" id="UP000438429"/>
    </source>
</evidence>
<sequence>MNPLKSWSCSAQVPAQSDCSVHIQSCGEWLSESHNPPTDFLTFEEKHIMHNRAQNEKCKMAQYHVSNRQDKQNAGLAGKETEGLRLKTLIVNMVLIALRFGRSVLVVCSPSQLTIT</sequence>
<accession>A0A6A4T1Q1</accession>
<gene>
    <name evidence="1" type="ORF">F2P81_010035</name>
</gene>
<comment type="caution">
    <text evidence="1">The sequence shown here is derived from an EMBL/GenBank/DDBJ whole genome shotgun (WGS) entry which is preliminary data.</text>
</comment>
<proteinExistence type="predicted"/>
<reference evidence="1 2" key="1">
    <citation type="submission" date="2019-06" db="EMBL/GenBank/DDBJ databases">
        <title>Draft genomes of female and male turbot (Scophthalmus maximus).</title>
        <authorList>
            <person name="Xu H."/>
            <person name="Xu X.-W."/>
            <person name="Shao C."/>
            <person name="Chen S."/>
        </authorList>
    </citation>
    <scope>NUCLEOTIDE SEQUENCE [LARGE SCALE GENOMIC DNA]</scope>
    <source>
        <strain evidence="1">Ysfricsl-2016a</strain>
        <tissue evidence="1">Blood</tissue>
    </source>
</reference>
<dbReference type="AlphaFoldDB" id="A0A6A4T1Q1"/>
<evidence type="ECO:0000313" key="1">
    <source>
        <dbReference type="EMBL" id="KAF0037161.1"/>
    </source>
</evidence>
<name>A0A6A4T1Q1_SCOMX</name>
<dbReference type="Proteomes" id="UP000438429">
    <property type="component" value="Unassembled WGS sequence"/>
</dbReference>
<dbReference type="EMBL" id="VEVO01000009">
    <property type="protein sequence ID" value="KAF0037161.1"/>
    <property type="molecule type" value="Genomic_DNA"/>
</dbReference>
<organism evidence="1 2">
    <name type="scientific">Scophthalmus maximus</name>
    <name type="common">Turbot</name>
    <name type="synonym">Psetta maxima</name>
    <dbReference type="NCBI Taxonomy" id="52904"/>
    <lineage>
        <taxon>Eukaryota</taxon>
        <taxon>Metazoa</taxon>
        <taxon>Chordata</taxon>
        <taxon>Craniata</taxon>
        <taxon>Vertebrata</taxon>
        <taxon>Euteleostomi</taxon>
        <taxon>Actinopterygii</taxon>
        <taxon>Neopterygii</taxon>
        <taxon>Teleostei</taxon>
        <taxon>Neoteleostei</taxon>
        <taxon>Acanthomorphata</taxon>
        <taxon>Carangaria</taxon>
        <taxon>Pleuronectiformes</taxon>
        <taxon>Pleuronectoidei</taxon>
        <taxon>Scophthalmidae</taxon>
        <taxon>Scophthalmus</taxon>
    </lineage>
</organism>